<keyword evidence="1" id="KW-1133">Transmembrane helix</keyword>
<dbReference type="RefSeq" id="WP_085893416.1">
    <property type="nucleotide sequence ID" value="NZ_FWFL01000009.1"/>
</dbReference>
<dbReference type="OrthoDB" id="7851333at2"/>
<gene>
    <name evidence="2" type="ORF">PEL8287_03196</name>
</gene>
<evidence type="ECO:0000256" key="1">
    <source>
        <dbReference type="SAM" id="Phobius"/>
    </source>
</evidence>
<keyword evidence="3" id="KW-1185">Reference proteome</keyword>
<evidence type="ECO:0000313" key="2">
    <source>
        <dbReference type="EMBL" id="SLN59214.1"/>
    </source>
</evidence>
<dbReference type="EMBL" id="FWFL01000009">
    <property type="protein sequence ID" value="SLN59214.1"/>
    <property type="molecule type" value="Genomic_DNA"/>
</dbReference>
<keyword evidence="1" id="KW-0472">Membrane</keyword>
<feature type="transmembrane region" description="Helical" evidence="1">
    <location>
        <begin position="38"/>
        <end position="58"/>
    </location>
</feature>
<evidence type="ECO:0000313" key="3">
    <source>
        <dbReference type="Proteomes" id="UP000193827"/>
    </source>
</evidence>
<dbReference type="Proteomes" id="UP000193827">
    <property type="component" value="Unassembled WGS sequence"/>
</dbReference>
<feature type="transmembrane region" description="Helical" evidence="1">
    <location>
        <begin position="12"/>
        <end position="32"/>
    </location>
</feature>
<sequence>MSFIRPEARAALWRWREVLLGGAVLFLGSWWAFGTFGLLHWLGFAVLVMGAVMIAAGIQRARFRMGRGGPGIVKVTERQVTYYGPLTGGVVAMSEMSSLILDPTAKPPQWVLSQPMQPDLTIPLTAEGAEALFDVFATLPGIRTEKMLSEMHRDSDQPVVIWQRPAVWLH</sequence>
<proteinExistence type="predicted"/>
<protein>
    <submittedName>
        <fullName evidence="2">Uncharacterized protein</fullName>
    </submittedName>
</protein>
<dbReference type="AlphaFoldDB" id="A0A1Y5TD74"/>
<name>A0A1Y5TD74_9RHOB</name>
<reference evidence="2 3" key="1">
    <citation type="submission" date="2017-03" db="EMBL/GenBank/DDBJ databases">
        <authorList>
            <person name="Afonso C.L."/>
            <person name="Miller P.J."/>
            <person name="Scott M.A."/>
            <person name="Spackman E."/>
            <person name="Goraichik I."/>
            <person name="Dimitrov K.M."/>
            <person name="Suarez D.L."/>
            <person name="Swayne D.E."/>
        </authorList>
    </citation>
    <scope>NUCLEOTIDE SEQUENCE [LARGE SCALE GENOMIC DNA]</scope>
    <source>
        <strain evidence="2 3">CECT 8287</strain>
    </source>
</reference>
<organism evidence="2 3">
    <name type="scientific">Roseovarius litorisediminis</name>
    <dbReference type="NCBI Taxonomy" id="1312363"/>
    <lineage>
        <taxon>Bacteria</taxon>
        <taxon>Pseudomonadati</taxon>
        <taxon>Pseudomonadota</taxon>
        <taxon>Alphaproteobacteria</taxon>
        <taxon>Rhodobacterales</taxon>
        <taxon>Roseobacteraceae</taxon>
        <taxon>Roseovarius</taxon>
    </lineage>
</organism>
<accession>A0A1Y5TD74</accession>
<keyword evidence="1" id="KW-0812">Transmembrane</keyword>